<keyword evidence="1" id="KW-0812">Transmembrane</keyword>
<keyword evidence="1" id="KW-1133">Transmembrane helix</keyword>
<name>X1AJ62_9ZZZZ</name>
<protein>
    <submittedName>
        <fullName evidence="2">Uncharacterized protein</fullName>
    </submittedName>
</protein>
<feature type="transmembrane region" description="Helical" evidence="1">
    <location>
        <begin position="56"/>
        <end position="75"/>
    </location>
</feature>
<evidence type="ECO:0000256" key="1">
    <source>
        <dbReference type="SAM" id="Phobius"/>
    </source>
</evidence>
<organism evidence="2">
    <name type="scientific">marine sediment metagenome</name>
    <dbReference type="NCBI Taxonomy" id="412755"/>
    <lineage>
        <taxon>unclassified sequences</taxon>
        <taxon>metagenomes</taxon>
        <taxon>ecological metagenomes</taxon>
    </lineage>
</organism>
<gene>
    <name evidence="2" type="ORF">S01H4_05781</name>
</gene>
<dbReference type="EMBL" id="BART01001710">
    <property type="protein sequence ID" value="GAG72643.1"/>
    <property type="molecule type" value="Genomic_DNA"/>
</dbReference>
<dbReference type="AlphaFoldDB" id="X1AJ62"/>
<feature type="non-terminal residue" evidence="2">
    <location>
        <position position="1"/>
    </location>
</feature>
<keyword evidence="1" id="KW-0472">Membrane</keyword>
<comment type="caution">
    <text evidence="2">The sequence shown here is derived from an EMBL/GenBank/DDBJ whole genome shotgun (WGS) entry which is preliminary data.</text>
</comment>
<accession>X1AJ62</accession>
<reference evidence="2" key="1">
    <citation type="journal article" date="2014" name="Front. Microbiol.">
        <title>High frequency of phylogenetically diverse reductive dehalogenase-homologous genes in deep subseafloor sedimentary metagenomes.</title>
        <authorList>
            <person name="Kawai M."/>
            <person name="Futagami T."/>
            <person name="Toyoda A."/>
            <person name="Takaki Y."/>
            <person name="Nishi S."/>
            <person name="Hori S."/>
            <person name="Arai W."/>
            <person name="Tsubouchi T."/>
            <person name="Morono Y."/>
            <person name="Uchiyama I."/>
            <person name="Ito T."/>
            <person name="Fujiyama A."/>
            <person name="Inagaki F."/>
            <person name="Takami H."/>
        </authorList>
    </citation>
    <scope>NUCLEOTIDE SEQUENCE</scope>
    <source>
        <strain evidence="2">Expedition CK06-06</strain>
    </source>
</reference>
<sequence length="86" mass="10207">AAEYVGKEYKGDFIAGVAGYYLDREGNHRLKVEGQEELENLFDKKSYLMDLTYDRYFVFLPVLAFLIIHIFHLFFQGITLHFDRIH</sequence>
<evidence type="ECO:0000313" key="2">
    <source>
        <dbReference type="EMBL" id="GAG72643.1"/>
    </source>
</evidence>
<proteinExistence type="predicted"/>